<organism evidence="4 5">
    <name type="scientific">Cryptolaemus montrouzieri</name>
    <dbReference type="NCBI Taxonomy" id="559131"/>
    <lineage>
        <taxon>Eukaryota</taxon>
        <taxon>Metazoa</taxon>
        <taxon>Ecdysozoa</taxon>
        <taxon>Arthropoda</taxon>
        <taxon>Hexapoda</taxon>
        <taxon>Insecta</taxon>
        <taxon>Pterygota</taxon>
        <taxon>Neoptera</taxon>
        <taxon>Endopterygota</taxon>
        <taxon>Coleoptera</taxon>
        <taxon>Polyphaga</taxon>
        <taxon>Cucujiformia</taxon>
        <taxon>Coccinelloidea</taxon>
        <taxon>Coccinellidae</taxon>
        <taxon>Scymninae</taxon>
        <taxon>Scymnini</taxon>
        <taxon>Cryptolaemus</taxon>
    </lineage>
</organism>
<dbReference type="Proteomes" id="UP001516400">
    <property type="component" value="Unassembled WGS sequence"/>
</dbReference>
<dbReference type="InterPro" id="IPR013602">
    <property type="entry name" value="Dynein_heavy_linker"/>
</dbReference>
<evidence type="ECO:0000259" key="3">
    <source>
        <dbReference type="Pfam" id="PF25007"/>
    </source>
</evidence>
<evidence type="ECO:0000259" key="2">
    <source>
        <dbReference type="Pfam" id="PF08393"/>
    </source>
</evidence>
<dbReference type="PANTHER" id="PTHR46532:SF4">
    <property type="entry name" value="AAA+ ATPASE DOMAIN-CONTAINING PROTEIN"/>
    <property type="match status" value="1"/>
</dbReference>
<gene>
    <name evidence="4" type="ORF">HHI36_018202</name>
</gene>
<name>A0ABD2NZ82_9CUCU</name>
<dbReference type="Pfam" id="PF25007">
    <property type="entry name" value="DYH2-5-8_CC"/>
    <property type="match status" value="1"/>
</dbReference>
<accession>A0ABD2NZ82</accession>
<feature type="domain" description="Dynein heavy chain linker" evidence="2">
    <location>
        <begin position="215"/>
        <end position="387"/>
    </location>
</feature>
<evidence type="ECO:0000256" key="1">
    <source>
        <dbReference type="ARBA" id="ARBA00008887"/>
    </source>
</evidence>
<dbReference type="AlphaFoldDB" id="A0ABD2NZ82"/>
<comment type="similarity">
    <text evidence="1">Belongs to the dynein heavy chain family.</text>
</comment>
<reference evidence="4 5" key="1">
    <citation type="journal article" date="2021" name="BMC Biol.">
        <title>Horizontally acquired antibacterial genes associated with adaptive radiation of ladybird beetles.</title>
        <authorList>
            <person name="Li H.S."/>
            <person name="Tang X.F."/>
            <person name="Huang Y.H."/>
            <person name="Xu Z.Y."/>
            <person name="Chen M.L."/>
            <person name="Du X.Y."/>
            <person name="Qiu B.Y."/>
            <person name="Chen P.T."/>
            <person name="Zhang W."/>
            <person name="Slipinski A."/>
            <person name="Escalona H.E."/>
            <person name="Waterhouse R.M."/>
            <person name="Zwick A."/>
            <person name="Pang H."/>
        </authorList>
    </citation>
    <scope>NUCLEOTIDE SEQUENCE [LARGE SCALE GENOMIC DNA]</scope>
    <source>
        <strain evidence="4">SYSU2018</strain>
    </source>
</reference>
<sequence>MFTQHIKNLISDEFKLALIVESDAWKYIMGNNLALRNKQRLNKMVDFIKTQEKIMSKKIKDLDDCRQAMQCLERIRDNFIEMDMELGAMEEAYGIFNRFKIDIPREDIERVDTLRFNFENMGVHAKQTQENIYDVQAPLLEELTAGVDKFEFEVESFDKDFELKGPMVPGLEAREASDRVLVFQDRFDELWRKFEMYSSGEKLFGLEVKDYPVLHKRKKEFNLLNKLYGLYLQVNKSIDGYYDILWADVDTEIIIAELAEFQNRCRKLPKALKDWPAFLDLKKKIDDFSETCPLLELMANKAMKDRHWKRLSTTCNYKFDIDSPTFTLRNVMEAPLLQYKDDVEDICISAVKEKDIEAKLKQVIADWAIVDLSFSSFKAKGELLLKERKQEKS</sequence>
<dbReference type="FunFam" id="1.10.287.2620:FF:000003">
    <property type="entry name" value="Dynein, axonemal, heavy chain 5"/>
    <property type="match status" value="1"/>
</dbReference>
<dbReference type="EMBL" id="JABFTP020000165">
    <property type="protein sequence ID" value="KAL3284032.1"/>
    <property type="molecule type" value="Genomic_DNA"/>
</dbReference>
<evidence type="ECO:0000313" key="5">
    <source>
        <dbReference type="Proteomes" id="UP001516400"/>
    </source>
</evidence>
<dbReference type="InterPro" id="IPR026983">
    <property type="entry name" value="DHC"/>
</dbReference>
<comment type="caution">
    <text evidence="4">The sequence shown here is derived from an EMBL/GenBank/DDBJ whole genome shotgun (WGS) entry which is preliminary data.</text>
</comment>
<protein>
    <recommendedName>
        <fullName evidence="6">Dynein heavy chain linker domain-containing protein</fullName>
    </recommendedName>
</protein>
<dbReference type="Pfam" id="PF08393">
    <property type="entry name" value="DHC_N2"/>
    <property type="match status" value="1"/>
</dbReference>
<evidence type="ECO:0000313" key="4">
    <source>
        <dbReference type="EMBL" id="KAL3284032.1"/>
    </source>
</evidence>
<dbReference type="PANTHER" id="PTHR46532">
    <property type="entry name" value="MALE FERTILITY FACTOR KL5"/>
    <property type="match status" value="1"/>
</dbReference>
<evidence type="ECO:0008006" key="6">
    <source>
        <dbReference type="Google" id="ProtNLM"/>
    </source>
</evidence>
<proteinExistence type="inferred from homology"/>
<dbReference type="Gene3D" id="1.10.287.2620">
    <property type="match status" value="1"/>
</dbReference>
<feature type="domain" description="Dynein axonemal heavy chain 2/5/8 coiled-coil" evidence="3">
    <location>
        <begin position="33"/>
        <end position="115"/>
    </location>
</feature>
<dbReference type="InterPro" id="IPR056759">
    <property type="entry name" value="DYH2-5-8_CC"/>
</dbReference>
<keyword evidence="5" id="KW-1185">Reference proteome</keyword>